<feature type="transmembrane region" description="Helical" evidence="2">
    <location>
        <begin position="20"/>
        <end position="40"/>
    </location>
</feature>
<dbReference type="PANTHER" id="PTHR33393:SF13">
    <property type="entry name" value="PGA BIOSYNTHESIS PROTEIN CAPA"/>
    <property type="match status" value="1"/>
</dbReference>
<comment type="caution">
    <text evidence="4">The sequence shown here is derived from an EMBL/GenBank/DDBJ whole genome shotgun (WGS) entry which is preliminary data.</text>
</comment>
<dbReference type="Proteomes" id="UP000029046">
    <property type="component" value="Unassembled WGS sequence"/>
</dbReference>
<dbReference type="eggNOG" id="COG2843">
    <property type="taxonomic scope" value="Bacteria"/>
</dbReference>
<dbReference type="Pfam" id="PF09587">
    <property type="entry name" value="PGA_cap"/>
    <property type="match status" value="1"/>
</dbReference>
<keyword evidence="2" id="KW-1133">Transmembrane helix</keyword>
<evidence type="ECO:0000313" key="4">
    <source>
        <dbReference type="EMBL" id="KFI60403.1"/>
    </source>
</evidence>
<dbReference type="SMART" id="SM00854">
    <property type="entry name" value="PGA_cap"/>
    <property type="match status" value="1"/>
</dbReference>
<comment type="similarity">
    <text evidence="1">Belongs to the CapA family.</text>
</comment>
<evidence type="ECO:0000259" key="3">
    <source>
        <dbReference type="SMART" id="SM00854"/>
    </source>
</evidence>
<protein>
    <recommendedName>
        <fullName evidence="3">Capsule synthesis protein CapA domain-containing protein</fullName>
    </recommendedName>
</protein>
<dbReference type="InterPro" id="IPR052169">
    <property type="entry name" value="CW_Biosynth-Accessory"/>
</dbReference>
<sequence>MTQERYGRHVRRDPHAAARWIAPLGLLVACLACIAAWFVFAQPHGAEPADRGPATVALERDSAVPTPVVKHPGNSPDCPDDDCIAMLVNGDLLFHPELWVNFEGPDTTATDGTAFNFDPLFEPMRRYIEKSDIAVCEFETPIAQRGGPYTGYPVFNIPPEVADSAARVGYTACTHATNHSWDQGAEGIQRLTSTLDSLGIAHTGSYNTEAESYEPLLIESPTGGGTLGLVAGTVSLNGFTADYDWRVDRLRDFGDPNHDADIQKAVDKANKAREQGADVVAMAMHSVQEYLTDADTWQVAEAHALADTGAFNVIYGAGCHCAQPIEQYNDTWIIYGLGNALTVDAPPENIVNNQGVTARVQFAGKKGRPGTWRVSRIDWLPTANKRQGVYQWCPLSQDHPDGACWSEEYDAQVRQRIWDVVYSMGADQTVVREWRITDEL</sequence>
<gene>
    <name evidence="4" type="ORF">BIGA_0992</name>
</gene>
<proteinExistence type="inferred from homology"/>
<dbReference type="PANTHER" id="PTHR33393">
    <property type="entry name" value="POLYGLUTAMINE SYNTHESIS ACCESSORY PROTEIN RV0574C-RELATED"/>
    <property type="match status" value="1"/>
</dbReference>
<dbReference type="EMBL" id="JGYX01000005">
    <property type="protein sequence ID" value="KFI60403.1"/>
    <property type="molecule type" value="Genomic_DNA"/>
</dbReference>
<dbReference type="InterPro" id="IPR029052">
    <property type="entry name" value="Metallo-depent_PP-like"/>
</dbReference>
<feature type="domain" description="Capsule synthesis protein CapA" evidence="3">
    <location>
        <begin position="85"/>
        <end position="344"/>
    </location>
</feature>
<dbReference type="OrthoDB" id="9810718at2"/>
<keyword evidence="5" id="KW-1185">Reference proteome</keyword>
<evidence type="ECO:0000256" key="2">
    <source>
        <dbReference type="SAM" id="Phobius"/>
    </source>
</evidence>
<dbReference type="RefSeq" id="WP_033505272.1">
    <property type="nucleotide sequence ID" value="NZ_JGYX01000005.1"/>
</dbReference>
<dbReference type="PROSITE" id="PS51257">
    <property type="entry name" value="PROKAR_LIPOPROTEIN"/>
    <property type="match status" value="1"/>
</dbReference>
<dbReference type="Gene3D" id="3.60.21.10">
    <property type="match status" value="1"/>
</dbReference>
<organism evidence="4 5">
    <name type="scientific">Bifidobacterium pullorum subsp. gallinarum</name>
    <dbReference type="NCBI Taxonomy" id="78344"/>
    <lineage>
        <taxon>Bacteria</taxon>
        <taxon>Bacillati</taxon>
        <taxon>Actinomycetota</taxon>
        <taxon>Actinomycetes</taxon>
        <taxon>Bifidobacteriales</taxon>
        <taxon>Bifidobacteriaceae</taxon>
        <taxon>Bifidobacterium</taxon>
    </lineage>
</organism>
<dbReference type="SUPFAM" id="SSF56300">
    <property type="entry name" value="Metallo-dependent phosphatases"/>
    <property type="match status" value="1"/>
</dbReference>
<evidence type="ECO:0000256" key="1">
    <source>
        <dbReference type="ARBA" id="ARBA00005662"/>
    </source>
</evidence>
<dbReference type="AlphaFoldDB" id="A0A087ANQ3"/>
<dbReference type="InterPro" id="IPR019079">
    <property type="entry name" value="Capsule_synth_CapA"/>
</dbReference>
<reference evidence="4 5" key="1">
    <citation type="submission" date="2014-03" db="EMBL/GenBank/DDBJ databases">
        <title>Genomics of Bifidobacteria.</title>
        <authorList>
            <person name="Ventura M."/>
            <person name="Milani C."/>
            <person name="Lugli G.A."/>
        </authorList>
    </citation>
    <scope>NUCLEOTIDE SEQUENCE [LARGE SCALE GENOMIC DNA]</scope>
    <source>
        <strain evidence="4 5">LMG 11586</strain>
    </source>
</reference>
<accession>A0A087ANQ3</accession>
<evidence type="ECO:0000313" key="5">
    <source>
        <dbReference type="Proteomes" id="UP000029046"/>
    </source>
</evidence>
<keyword evidence="2" id="KW-0812">Transmembrane</keyword>
<name>A0A087ANQ3_9BIFI</name>
<keyword evidence="2" id="KW-0472">Membrane</keyword>